<dbReference type="EMBL" id="SSNT01000007">
    <property type="protein sequence ID" value="THF80078.1"/>
    <property type="molecule type" value="Genomic_DNA"/>
</dbReference>
<dbReference type="NCBIfam" id="TIGR03292">
    <property type="entry name" value="PhnH_redo"/>
    <property type="match status" value="1"/>
</dbReference>
<dbReference type="InterPro" id="IPR008772">
    <property type="entry name" value="Phosphonate_metab_PhnH"/>
</dbReference>
<keyword evidence="2" id="KW-1185">Reference proteome</keyword>
<dbReference type="GO" id="GO:0016829">
    <property type="term" value="F:lyase activity"/>
    <property type="evidence" value="ECO:0007669"/>
    <property type="project" value="UniProtKB-KW"/>
</dbReference>
<dbReference type="Gene3D" id="3.40.50.11310">
    <property type="entry name" value="Bacterial phosphonate metabolism protein PhnH"/>
    <property type="match status" value="1"/>
</dbReference>
<dbReference type="PIRSF" id="PIRSF020680">
    <property type="entry name" value="PhnH"/>
    <property type="match status" value="1"/>
</dbReference>
<reference evidence="1 2" key="1">
    <citation type="submission" date="2019-04" db="EMBL/GenBank/DDBJ databases">
        <title>Bacillus sediminilitoris sp. nov., isolated from a tidal flat sediment on the East China Sea.</title>
        <authorList>
            <person name="Wei Y."/>
            <person name="Mao H."/>
            <person name="Fang J."/>
        </authorList>
    </citation>
    <scope>NUCLEOTIDE SEQUENCE [LARGE SCALE GENOMIC DNA]</scope>
    <source>
        <strain evidence="1 2">DSL-17</strain>
    </source>
</reference>
<dbReference type="GO" id="GO:0019634">
    <property type="term" value="P:organic phosphonate metabolic process"/>
    <property type="evidence" value="ECO:0007669"/>
    <property type="project" value="InterPro"/>
</dbReference>
<dbReference type="OrthoDB" id="154477at2"/>
<name>A0A4V3WFF6_9BACI</name>
<keyword evidence="1" id="KW-0456">Lyase</keyword>
<accession>A0A4V3WFF6</accession>
<dbReference type="AlphaFoldDB" id="A0A4V3WFF6"/>
<organism evidence="1 2">
    <name type="scientific">Metabacillus sediminilitoris</name>
    <dbReference type="NCBI Taxonomy" id="2567941"/>
    <lineage>
        <taxon>Bacteria</taxon>
        <taxon>Bacillati</taxon>
        <taxon>Bacillota</taxon>
        <taxon>Bacilli</taxon>
        <taxon>Bacillales</taxon>
        <taxon>Bacillaceae</taxon>
        <taxon>Metabacillus</taxon>
    </lineage>
</organism>
<dbReference type="SUPFAM" id="SSF159709">
    <property type="entry name" value="PhnH-like"/>
    <property type="match status" value="1"/>
</dbReference>
<proteinExistence type="predicted"/>
<dbReference type="Proteomes" id="UP000310334">
    <property type="component" value="Unassembled WGS sequence"/>
</dbReference>
<gene>
    <name evidence="1" type="primary">phnH</name>
    <name evidence="1" type="ORF">E6W99_10400</name>
</gene>
<protein>
    <submittedName>
        <fullName evidence="1">Phosphonate C-P lyase system protein PhnH</fullName>
    </submittedName>
</protein>
<sequence>MKKQQGLQQRKSNLIRWRITMQKANLETFDMVHGTQQIFRKLLDCMSRPGKIQSISEEIAPINELEGFASVLQGIAFTLIDREVNFYVLSNHAETITRSLEWKTYSKRSSIQDADYIFITNPEVVENITEMMQQVKKGTLLDPHDSATVVLCVKEVTKIPAATGKLMMSGPGIASEQTVYIDGLQAKWIEERNKATKEFPLGIDIILTTRDGDMMAIPRTTLLESEEL</sequence>
<dbReference type="InterPro" id="IPR038058">
    <property type="entry name" value="PhnH-like_sp"/>
</dbReference>
<dbReference type="Pfam" id="PF05845">
    <property type="entry name" value="PhnH"/>
    <property type="match status" value="1"/>
</dbReference>
<comment type="caution">
    <text evidence="1">The sequence shown here is derived from an EMBL/GenBank/DDBJ whole genome shotgun (WGS) entry which is preliminary data.</text>
</comment>
<evidence type="ECO:0000313" key="1">
    <source>
        <dbReference type="EMBL" id="THF80078.1"/>
    </source>
</evidence>
<evidence type="ECO:0000313" key="2">
    <source>
        <dbReference type="Proteomes" id="UP000310334"/>
    </source>
</evidence>